<feature type="compositionally biased region" description="Basic and acidic residues" evidence="1">
    <location>
        <begin position="38"/>
        <end position="47"/>
    </location>
</feature>
<evidence type="ECO:0000313" key="3">
    <source>
        <dbReference type="EMBL" id="PWZ18073.1"/>
    </source>
</evidence>
<dbReference type="GO" id="GO:0005840">
    <property type="term" value="C:ribosome"/>
    <property type="evidence" value="ECO:0007669"/>
    <property type="project" value="UniProtKB-KW"/>
</dbReference>
<feature type="compositionally biased region" description="Pro residues" evidence="1">
    <location>
        <begin position="78"/>
        <end position="92"/>
    </location>
</feature>
<keyword evidence="2" id="KW-0812">Transmembrane</keyword>
<name>A0A3L6ECB1_MAIZE</name>
<evidence type="ECO:0000313" key="4">
    <source>
        <dbReference type="Proteomes" id="UP000251960"/>
    </source>
</evidence>
<dbReference type="ExpressionAtlas" id="A0A3L6ECB1">
    <property type="expression patterns" value="baseline and differential"/>
</dbReference>
<dbReference type="PANTHER" id="PTHR46631:SF27">
    <property type="entry name" value="OS05G0564800 PROTEIN"/>
    <property type="match status" value="1"/>
</dbReference>
<evidence type="ECO:0000256" key="2">
    <source>
        <dbReference type="SAM" id="Phobius"/>
    </source>
</evidence>
<evidence type="ECO:0000256" key="1">
    <source>
        <dbReference type="SAM" id="MobiDB-lite"/>
    </source>
</evidence>
<feature type="transmembrane region" description="Helical" evidence="2">
    <location>
        <begin position="178"/>
        <end position="203"/>
    </location>
</feature>
<feature type="transmembrane region" description="Helical" evidence="2">
    <location>
        <begin position="215"/>
        <end position="234"/>
    </location>
</feature>
<comment type="caution">
    <text evidence="3">The sequence shown here is derived from an EMBL/GenBank/DDBJ whole genome shotgun (WGS) entry which is preliminary data.</text>
</comment>
<feature type="compositionally biased region" description="Low complexity" evidence="1">
    <location>
        <begin position="17"/>
        <end position="36"/>
    </location>
</feature>
<dbReference type="Proteomes" id="UP000251960">
    <property type="component" value="Chromosome 6"/>
</dbReference>
<organism evidence="3 4">
    <name type="scientific">Zea mays</name>
    <name type="common">Maize</name>
    <dbReference type="NCBI Taxonomy" id="4577"/>
    <lineage>
        <taxon>Eukaryota</taxon>
        <taxon>Viridiplantae</taxon>
        <taxon>Streptophyta</taxon>
        <taxon>Embryophyta</taxon>
        <taxon>Tracheophyta</taxon>
        <taxon>Spermatophyta</taxon>
        <taxon>Magnoliopsida</taxon>
        <taxon>Liliopsida</taxon>
        <taxon>Poales</taxon>
        <taxon>Poaceae</taxon>
        <taxon>PACMAD clade</taxon>
        <taxon>Panicoideae</taxon>
        <taxon>Andropogonodae</taxon>
        <taxon>Andropogoneae</taxon>
        <taxon>Tripsacinae</taxon>
        <taxon>Zea</taxon>
    </lineage>
</organism>
<keyword evidence="3" id="KW-0689">Ribosomal protein</keyword>
<dbReference type="InterPro" id="IPR044804">
    <property type="entry name" value="Ribosomal_eL20z-like"/>
</dbReference>
<gene>
    <name evidence="3" type="primary">At1g29970_2</name>
    <name evidence="3" type="ORF">Zm00014a_015872</name>
</gene>
<accession>A0A3L6ECB1</accession>
<feature type="non-terminal residue" evidence="3">
    <location>
        <position position="1"/>
    </location>
</feature>
<keyword evidence="3" id="KW-0687">Ribonucleoprotein</keyword>
<dbReference type="PANTHER" id="PTHR46631">
    <property type="entry name" value="60S RIBOSOMAL PROTEIN L18A-LIKE"/>
    <property type="match status" value="1"/>
</dbReference>
<protein>
    <submittedName>
        <fullName evidence="3">60S ribosomal protein L18a-like protein</fullName>
    </submittedName>
</protein>
<proteinExistence type="predicted"/>
<dbReference type="AlphaFoldDB" id="A0A3L6ECB1"/>
<reference evidence="3 4" key="1">
    <citation type="journal article" date="2018" name="Nat. Genet.">
        <title>Extensive intraspecific gene order and gene structural variations between Mo17 and other maize genomes.</title>
        <authorList>
            <person name="Sun S."/>
            <person name="Zhou Y."/>
            <person name="Chen J."/>
            <person name="Shi J."/>
            <person name="Zhao H."/>
            <person name="Zhao H."/>
            <person name="Song W."/>
            <person name="Zhang M."/>
            <person name="Cui Y."/>
            <person name="Dong X."/>
            <person name="Liu H."/>
            <person name="Ma X."/>
            <person name="Jiao Y."/>
            <person name="Wang B."/>
            <person name="Wei X."/>
            <person name="Stein J.C."/>
            <person name="Glaubitz J.C."/>
            <person name="Lu F."/>
            <person name="Yu G."/>
            <person name="Liang C."/>
            <person name="Fengler K."/>
            <person name="Li B."/>
            <person name="Rafalski A."/>
            <person name="Schnable P.S."/>
            <person name="Ware D.H."/>
            <person name="Buckler E.S."/>
            <person name="Lai J."/>
        </authorList>
    </citation>
    <scope>NUCLEOTIDE SEQUENCE [LARGE SCALE GENOMIC DNA]</scope>
    <source>
        <strain evidence="4">cv. Missouri 17</strain>
        <tissue evidence="3">Seedling</tissue>
    </source>
</reference>
<sequence>AHAPVSFQIPPRVSFRDTLSVSRHSSSRSSTVDPSPMEGRREPEADGGKAGGLPPSEPPHLQGQPPQEYGYGTFQGPRHPPVGFPQPAPPPGLGGGGYHNQQQPYAPAETYYAQGYQAVPGMLRSSRSLRLFAPALLLSLAAQWGKAAAGGAAAISSYGPVAEGRPVRMRRLPCCGLGLGWCLFITGFFLAAIPWFIGAFVLICVRVHDQREKPGYVACTIAAVVAAVAILLGVTKGTHVW</sequence>
<dbReference type="EMBL" id="NCVQ01000007">
    <property type="protein sequence ID" value="PWZ18073.1"/>
    <property type="molecule type" value="Genomic_DNA"/>
</dbReference>
<keyword evidence="2" id="KW-0472">Membrane</keyword>
<feature type="region of interest" description="Disordered" evidence="1">
    <location>
        <begin position="1"/>
        <end position="100"/>
    </location>
</feature>
<keyword evidence="2" id="KW-1133">Transmembrane helix</keyword>